<dbReference type="InParanoid" id="A0A4S2MV18"/>
<gene>
    <name evidence="6" type="ORF">EX30DRAFT_396362</name>
</gene>
<evidence type="ECO:0000256" key="2">
    <source>
        <dbReference type="ARBA" id="ARBA00022692"/>
    </source>
</evidence>
<keyword evidence="7" id="KW-1185">Reference proteome</keyword>
<accession>A0A4S2MV18</accession>
<dbReference type="EMBL" id="ML220125">
    <property type="protein sequence ID" value="TGZ80354.1"/>
    <property type="molecule type" value="Genomic_DNA"/>
</dbReference>
<dbReference type="GO" id="GO:0005886">
    <property type="term" value="C:plasma membrane"/>
    <property type="evidence" value="ECO:0007669"/>
    <property type="project" value="TreeGrafter"/>
</dbReference>
<evidence type="ECO:0000313" key="6">
    <source>
        <dbReference type="EMBL" id="TGZ80354.1"/>
    </source>
</evidence>
<sequence length="137" mass="14857">MSSCNCSDAFSSGCGCGMAMTFNNDWFMTPILFNRWAPSNPGEVVGSMIAILFIAIIFRICTVSLGYMRLSVLRSMLVAFTAGLGYLAMLIAMTYIGWYFATVIVGIFVGDLIANNMFDNGDKSNSVKGEEENCCGC</sequence>
<evidence type="ECO:0000256" key="1">
    <source>
        <dbReference type="ARBA" id="ARBA00004141"/>
    </source>
</evidence>
<proteinExistence type="inferred from homology"/>
<evidence type="ECO:0000256" key="5">
    <source>
        <dbReference type="RuleBase" id="RU367022"/>
    </source>
</evidence>
<feature type="transmembrane region" description="Helical" evidence="5">
    <location>
        <begin position="44"/>
        <end position="65"/>
    </location>
</feature>
<organism evidence="6 7">
    <name type="scientific">Ascodesmis nigricans</name>
    <dbReference type="NCBI Taxonomy" id="341454"/>
    <lineage>
        <taxon>Eukaryota</taxon>
        <taxon>Fungi</taxon>
        <taxon>Dikarya</taxon>
        <taxon>Ascomycota</taxon>
        <taxon>Pezizomycotina</taxon>
        <taxon>Pezizomycetes</taxon>
        <taxon>Pezizales</taxon>
        <taxon>Ascodesmidaceae</taxon>
        <taxon>Ascodesmis</taxon>
    </lineage>
</organism>
<dbReference type="AlphaFoldDB" id="A0A4S2MV18"/>
<evidence type="ECO:0000256" key="4">
    <source>
        <dbReference type="ARBA" id="ARBA00023136"/>
    </source>
</evidence>
<keyword evidence="4 5" id="KW-0472">Membrane</keyword>
<dbReference type="Pfam" id="PF04145">
    <property type="entry name" value="Ctr"/>
    <property type="match status" value="2"/>
</dbReference>
<keyword evidence="5" id="KW-0187">Copper transport</keyword>
<keyword evidence="3 5" id="KW-1133">Transmembrane helix</keyword>
<dbReference type="GO" id="GO:0005375">
    <property type="term" value="F:copper ion transmembrane transporter activity"/>
    <property type="evidence" value="ECO:0007669"/>
    <property type="project" value="UniProtKB-UniRule"/>
</dbReference>
<feature type="transmembrane region" description="Helical" evidence="5">
    <location>
        <begin position="72"/>
        <end position="92"/>
    </location>
</feature>
<keyword evidence="5" id="KW-0406">Ion transport</keyword>
<dbReference type="PANTHER" id="PTHR12483:SF27">
    <property type="entry name" value="COPPER TRANSPORT PROTEIN CTR1"/>
    <property type="match status" value="1"/>
</dbReference>
<keyword evidence="2 5" id="KW-0812">Transmembrane</keyword>
<comment type="subcellular location">
    <subcellularLocation>
        <location evidence="1 5">Membrane</location>
        <topology evidence="1 5">Multi-pass membrane protein</topology>
    </subcellularLocation>
</comment>
<evidence type="ECO:0000313" key="7">
    <source>
        <dbReference type="Proteomes" id="UP000298138"/>
    </source>
</evidence>
<reference evidence="6 7" key="1">
    <citation type="submission" date="2019-04" db="EMBL/GenBank/DDBJ databases">
        <title>Comparative genomics and transcriptomics to analyze fruiting body development in filamentous ascomycetes.</title>
        <authorList>
            <consortium name="DOE Joint Genome Institute"/>
            <person name="Lutkenhaus R."/>
            <person name="Traeger S."/>
            <person name="Breuer J."/>
            <person name="Kuo A."/>
            <person name="Lipzen A."/>
            <person name="Pangilinan J."/>
            <person name="Dilworth D."/>
            <person name="Sandor L."/>
            <person name="Poggeler S."/>
            <person name="Barry K."/>
            <person name="Grigoriev I.V."/>
            <person name="Nowrousian M."/>
        </authorList>
    </citation>
    <scope>NUCLEOTIDE SEQUENCE [LARGE SCALE GENOMIC DNA]</scope>
    <source>
        <strain evidence="6 7">CBS 389.68</strain>
    </source>
</reference>
<dbReference type="PANTHER" id="PTHR12483">
    <property type="entry name" value="SOLUTE CARRIER FAMILY 31 COPPER TRANSPORTERS"/>
    <property type="match status" value="1"/>
</dbReference>
<dbReference type="OrthoDB" id="73901at2759"/>
<keyword evidence="5" id="KW-0186">Copper</keyword>
<evidence type="ECO:0000256" key="3">
    <source>
        <dbReference type="ARBA" id="ARBA00022989"/>
    </source>
</evidence>
<dbReference type="InterPro" id="IPR007274">
    <property type="entry name" value="Cop_transporter"/>
</dbReference>
<dbReference type="Proteomes" id="UP000298138">
    <property type="component" value="Unassembled WGS sequence"/>
</dbReference>
<name>A0A4S2MV18_9PEZI</name>
<comment type="similarity">
    <text evidence="5">Belongs to the copper transporter (Ctr) (TC 1.A.56) family. SLC31A subfamily.</text>
</comment>
<feature type="transmembrane region" description="Helical" evidence="5">
    <location>
        <begin position="98"/>
        <end position="118"/>
    </location>
</feature>
<protein>
    <recommendedName>
        <fullName evidence="5">Copper transport protein</fullName>
    </recommendedName>
</protein>
<keyword evidence="5" id="KW-0813">Transport</keyword>